<organism evidence="1 2">
    <name type="scientific">Gordonia phage Morgana</name>
    <dbReference type="NCBI Taxonomy" id="3137292"/>
    <lineage>
        <taxon>Viruses</taxon>
        <taxon>Duplodnaviria</taxon>
        <taxon>Heunggongvirae</taxon>
        <taxon>Uroviricota</taxon>
        <taxon>Caudoviricetes</taxon>
        <taxon>Kruegerviridae</taxon>
        <taxon>Cafassovirus</taxon>
        <taxon>Cafassovirus morgana</taxon>
    </lineage>
</organism>
<proteinExistence type="predicted"/>
<evidence type="ECO:0000313" key="2">
    <source>
        <dbReference type="Proteomes" id="UP001494874"/>
    </source>
</evidence>
<dbReference type="EMBL" id="PP537962">
    <property type="protein sequence ID" value="XAO35590.1"/>
    <property type="molecule type" value="Genomic_DNA"/>
</dbReference>
<protein>
    <submittedName>
        <fullName evidence="1">Uncharacterized protein</fullName>
    </submittedName>
</protein>
<keyword evidence="2" id="KW-1185">Reference proteome</keyword>
<dbReference type="Proteomes" id="UP001494874">
    <property type="component" value="Segment"/>
</dbReference>
<gene>
    <name evidence="1" type="primary">156</name>
    <name evidence="1" type="ORF">SEA_MORGANA_156</name>
</gene>
<reference evidence="1 2" key="1">
    <citation type="submission" date="2024-03" db="EMBL/GenBank/DDBJ databases">
        <authorList>
            <person name="Shriver K.J."/>
            <person name="Jarquin D.M."/>
            <person name="Bolanos-Abarca L."/>
            <person name="Cohen Z.M."/>
            <person name="Hayes E."/>
            <person name="Mustafa Y."/>
            <person name="Pacheco-Mendoza M."/>
            <person name="Broussard A.C."/>
            <person name="Fogarty M.P."/>
            <person name="Ko C."/>
            <person name="Russell D.A."/>
            <person name="Jacobs-Sera D."/>
            <person name="Hatfull G.F."/>
        </authorList>
    </citation>
    <scope>NUCLEOTIDE SEQUENCE [LARGE SCALE GENOMIC DNA]</scope>
</reference>
<name>A0AAX4RD63_9CAUD</name>
<accession>A0AAX4RD63</accession>
<sequence length="23" mass="2734">MKRFSESNTYDEVDQLDWLGGDQ</sequence>
<evidence type="ECO:0000313" key="1">
    <source>
        <dbReference type="EMBL" id="XAO35590.1"/>
    </source>
</evidence>